<gene>
    <name evidence="3" type="ORF">GCM10011608_49590</name>
</gene>
<dbReference type="EMBL" id="BMNB01000030">
    <property type="protein sequence ID" value="GGM58680.1"/>
    <property type="molecule type" value="Genomic_DNA"/>
</dbReference>
<evidence type="ECO:0000256" key="1">
    <source>
        <dbReference type="SAM" id="MobiDB-lite"/>
    </source>
</evidence>
<feature type="transmembrane region" description="Helical" evidence="2">
    <location>
        <begin position="153"/>
        <end position="174"/>
    </location>
</feature>
<evidence type="ECO:0000256" key="2">
    <source>
        <dbReference type="SAM" id="Phobius"/>
    </source>
</evidence>
<feature type="compositionally biased region" description="Polar residues" evidence="1">
    <location>
        <begin position="274"/>
        <end position="293"/>
    </location>
</feature>
<name>A0A917X1L0_9ACTN</name>
<feature type="transmembrane region" description="Helical" evidence="2">
    <location>
        <begin position="228"/>
        <end position="251"/>
    </location>
</feature>
<dbReference type="InterPro" id="IPR025238">
    <property type="entry name" value="DUF4184"/>
</dbReference>
<reference evidence="3" key="2">
    <citation type="submission" date="2020-09" db="EMBL/GenBank/DDBJ databases">
        <authorList>
            <person name="Sun Q."/>
            <person name="Zhou Y."/>
        </authorList>
    </citation>
    <scope>NUCLEOTIDE SEQUENCE</scope>
    <source>
        <strain evidence="3">CGMCC 4.7312</strain>
    </source>
</reference>
<organism evidence="3 4">
    <name type="scientific">Micromonospora sonchi</name>
    <dbReference type="NCBI Taxonomy" id="1763543"/>
    <lineage>
        <taxon>Bacteria</taxon>
        <taxon>Bacillati</taxon>
        <taxon>Actinomycetota</taxon>
        <taxon>Actinomycetes</taxon>
        <taxon>Micromonosporales</taxon>
        <taxon>Micromonosporaceae</taxon>
        <taxon>Micromonospora</taxon>
    </lineage>
</organism>
<evidence type="ECO:0008006" key="5">
    <source>
        <dbReference type="Google" id="ProtNLM"/>
    </source>
</evidence>
<feature type="transmembrane region" description="Helical" evidence="2">
    <location>
        <begin position="59"/>
        <end position="77"/>
    </location>
</feature>
<dbReference type="Pfam" id="PF13803">
    <property type="entry name" value="DUF4184"/>
    <property type="match status" value="1"/>
</dbReference>
<accession>A0A917X1L0</accession>
<feature type="region of interest" description="Disordered" evidence="1">
    <location>
        <begin position="264"/>
        <end position="316"/>
    </location>
</feature>
<sequence length="316" mass="33831">MPFTLSHPALILPLSRRPLVASALVAGAVAPDLPYVLPQATSAAWGPYSDYNLTYTHEFGTGMVAGTVGALLLVALFHQVLKRPLIALLPAAAAGRLTGPAAQFRWSGVRQVAWIILSAMIGVLSHLVWDALVHENGSASWSPLPDTQKVTEGLWWASTLVGALALVSWIYRWWRRQPGYPVGPRVTLSPAARWWTLAAMAVAGVIAAVLQLARNGYGVLGAVHSMAVLRLVVTSAMSGVGVGVLVYGVLWQLSAGRTMWKTCRAPTTRPPQPFGNSILESSGPRRSTITGDSEPTKANHDTTRPTPVHPQRPNDP</sequence>
<keyword evidence="2" id="KW-0812">Transmembrane</keyword>
<keyword evidence="2" id="KW-0472">Membrane</keyword>
<comment type="caution">
    <text evidence="3">The sequence shown here is derived from an EMBL/GenBank/DDBJ whole genome shotgun (WGS) entry which is preliminary data.</text>
</comment>
<proteinExistence type="predicted"/>
<feature type="transmembrane region" description="Helical" evidence="2">
    <location>
        <begin position="194"/>
        <end position="213"/>
    </location>
</feature>
<dbReference type="AlphaFoldDB" id="A0A917X1L0"/>
<keyword evidence="4" id="KW-1185">Reference proteome</keyword>
<protein>
    <recommendedName>
        <fullName evidence="5">DUF4184 family protein</fullName>
    </recommendedName>
</protein>
<reference evidence="3" key="1">
    <citation type="journal article" date="2014" name="Int. J. Syst. Evol. Microbiol.">
        <title>Complete genome sequence of Corynebacterium casei LMG S-19264T (=DSM 44701T), isolated from a smear-ripened cheese.</title>
        <authorList>
            <consortium name="US DOE Joint Genome Institute (JGI-PGF)"/>
            <person name="Walter F."/>
            <person name="Albersmeier A."/>
            <person name="Kalinowski J."/>
            <person name="Ruckert C."/>
        </authorList>
    </citation>
    <scope>NUCLEOTIDE SEQUENCE</scope>
    <source>
        <strain evidence="3">CGMCC 4.7312</strain>
    </source>
</reference>
<feature type="compositionally biased region" description="Basic and acidic residues" evidence="1">
    <location>
        <begin position="294"/>
        <end position="303"/>
    </location>
</feature>
<feature type="transmembrane region" description="Helical" evidence="2">
    <location>
        <begin position="112"/>
        <end position="133"/>
    </location>
</feature>
<evidence type="ECO:0000313" key="3">
    <source>
        <dbReference type="EMBL" id="GGM58680.1"/>
    </source>
</evidence>
<dbReference type="Proteomes" id="UP000608890">
    <property type="component" value="Unassembled WGS sequence"/>
</dbReference>
<evidence type="ECO:0000313" key="4">
    <source>
        <dbReference type="Proteomes" id="UP000608890"/>
    </source>
</evidence>
<keyword evidence="2" id="KW-1133">Transmembrane helix</keyword>
<dbReference type="RefSeq" id="WP_189048426.1">
    <property type="nucleotide sequence ID" value="NZ_BMNB01000030.1"/>
</dbReference>